<dbReference type="FunFam" id="3.30.60.20:FF:000022">
    <property type="entry name" value="SH3 and cysteine-rich domain-containing protein 3 isoform 2"/>
    <property type="match status" value="1"/>
</dbReference>
<dbReference type="GO" id="GO:0005829">
    <property type="term" value="C:cytosol"/>
    <property type="evidence" value="ECO:0007669"/>
    <property type="project" value="UniProtKB-SubCell"/>
</dbReference>
<protein>
    <recommendedName>
        <fullName evidence="14">SH3 and cysteine-rich domain-containing protein 2</fullName>
    </recommendedName>
    <alternativeName>
        <fullName evidence="16">24b2/STAC2</fullName>
    </alternativeName>
    <alternativeName>
        <fullName evidence="15">Src homology 3 and cysteine-rich domain-containing protein 2</fullName>
    </alternativeName>
</protein>
<comment type="subunit">
    <text evidence="13">Interacts (via SH3 domains) with CACNA1S. Interacts (via SH3 domains) with CACNA1C. Has much lower affinity for CACNA1C than for CACNA1S.</text>
</comment>
<evidence type="ECO:0000256" key="8">
    <source>
        <dbReference type="ARBA" id="ARBA00022737"/>
    </source>
</evidence>
<dbReference type="SUPFAM" id="SSF57889">
    <property type="entry name" value="Cysteine-rich domain"/>
    <property type="match status" value="1"/>
</dbReference>
<dbReference type="Ensembl" id="ENSSGRT00000091098.1">
    <property type="protein sequence ID" value="ENSSGRP00000085563.1"/>
    <property type="gene ID" value="ENSSGRG00000043076.1"/>
</dbReference>
<name>A0A672RAG4_SINGR</name>
<dbReference type="Gene3D" id="2.30.30.40">
    <property type="entry name" value="SH3 Domains"/>
    <property type="match status" value="1"/>
</dbReference>
<evidence type="ECO:0000256" key="14">
    <source>
        <dbReference type="ARBA" id="ARBA00070051"/>
    </source>
</evidence>
<keyword evidence="5" id="KW-0963">Cytoplasm</keyword>
<evidence type="ECO:0000256" key="3">
    <source>
        <dbReference type="ARBA" id="ARBA00022443"/>
    </source>
</evidence>
<reference evidence="20" key="1">
    <citation type="submission" date="2025-08" db="UniProtKB">
        <authorList>
            <consortium name="Ensembl"/>
        </authorList>
    </citation>
    <scope>IDENTIFICATION</scope>
</reference>
<organism evidence="20 21">
    <name type="scientific">Sinocyclocheilus grahami</name>
    <name type="common">Dianchi golden-line fish</name>
    <name type="synonym">Barbus grahami</name>
    <dbReference type="NCBI Taxonomy" id="75366"/>
    <lineage>
        <taxon>Eukaryota</taxon>
        <taxon>Metazoa</taxon>
        <taxon>Chordata</taxon>
        <taxon>Craniata</taxon>
        <taxon>Vertebrata</taxon>
        <taxon>Euteleostomi</taxon>
        <taxon>Actinopterygii</taxon>
        <taxon>Neopterygii</taxon>
        <taxon>Teleostei</taxon>
        <taxon>Ostariophysi</taxon>
        <taxon>Cypriniformes</taxon>
        <taxon>Cyprinidae</taxon>
        <taxon>Cyprininae</taxon>
        <taxon>Sinocyclocheilus</taxon>
    </lineage>
</organism>
<keyword evidence="4" id="KW-1003">Cell membrane</keyword>
<dbReference type="OMA" id="CKISAHL"/>
<evidence type="ECO:0000256" key="1">
    <source>
        <dbReference type="ARBA" id="ARBA00004278"/>
    </source>
</evidence>
<dbReference type="GO" id="GO:0008270">
    <property type="term" value="F:zinc ion binding"/>
    <property type="evidence" value="ECO:0007669"/>
    <property type="project" value="UniProtKB-KW"/>
</dbReference>
<evidence type="ECO:0000256" key="11">
    <source>
        <dbReference type="ARBA" id="ARBA00023136"/>
    </source>
</evidence>
<dbReference type="PROSITE" id="PS50002">
    <property type="entry name" value="SH3"/>
    <property type="match status" value="1"/>
</dbReference>
<dbReference type="PANTHER" id="PTHR15135">
    <property type="entry name" value="STAC"/>
    <property type="match status" value="1"/>
</dbReference>
<evidence type="ECO:0000256" key="9">
    <source>
        <dbReference type="ARBA" id="ARBA00022771"/>
    </source>
</evidence>
<dbReference type="GO" id="GO:0009898">
    <property type="term" value="C:cytoplasmic side of plasma membrane"/>
    <property type="evidence" value="ECO:0007669"/>
    <property type="project" value="UniProtKB-ARBA"/>
</dbReference>
<evidence type="ECO:0000256" key="17">
    <source>
        <dbReference type="PROSITE-ProRule" id="PRU00192"/>
    </source>
</evidence>
<evidence type="ECO:0000256" key="10">
    <source>
        <dbReference type="ARBA" id="ARBA00022833"/>
    </source>
</evidence>
<feature type="domain" description="Phorbol-ester/DAG-type" evidence="19">
    <location>
        <begin position="108"/>
        <end position="159"/>
    </location>
</feature>
<keyword evidence="21" id="KW-1185">Reference proteome</keyword>
<keyword evidence="10" id="KW-0862">Zinc</keyword>
<comment type="subcellular location">
    <subcellularLocation>
        <location evidence="1">Cell membrane</location>
        <location evidence="1">Sarcolemma</location>
        <topology evidence="1">Peripheral membrane protein</topology>
        <orientation evidence="1">Cytoplasmic side</orientation>
    </subcellularLocation>
    <subcellularLocation>
        <location evidence="2">Cytoplasm</location>
        <location evidence="2">Cytosol</location>
    </subcellularLocation>
</comment>
<keyword evidence="7" id="KW-0479">Metal-binding</keyword>
<dbReference type="Gene3D" id="3.30.60.20">
    <property type="match status" value="1"/>
</dbReference>
<evidence type="ECO:0000256" key="12">
    <source>
        <dbReference type="ARBA" id="ARBA00054848"/>
    </source>
</evidence>
<sequence length="398" mass="43579">PLSSVQRHKSPDSALTSGSCIKSNKDSMGYLLRLKRSLTFMRSKSVENFFQRSQSDAYPPTELFSGALPSSPHLFTGPAPGNSSVVLPSPSISSRPAPFVVQPRPAQTHSFLEHVFRRPTSCSLCKLIIAGNSKQGLRCRTCKMGAHLWCVSEFTEKPCQGKSGMFKRNLSTPVLTNGQLCASKAQLDPVYATLRFGTSLANTSRSSFGSFCESPSQSLVCTIYTTIAPWSPEPFAPPWPSGSSASPWLVGSPSRAPPPPSFGPLELSALPPPWLRSPSVHPIHTYVALYKFLPQEQNDLELHPGDRVMVTDDSNEEWWKGKCGDRVGVFPANFVQRVRPGERVWKVMQSVHGNKDLGHLTVKEAQICVGKNEETDGFLKLSSGKKKGLVPTDLLEEI</sequence>
<dbReference type="GO" id="GO:1903078">
    <property type="term" value="P:positive regulation of protein localization to plasma membrane"/>
    <property type="evidence" value="ECO:0007669"/>
    <property type="project" value="UniProtKB-ARBA"/>
</dbReference>
<evidence type="ECO:0000313" key="21">
    <source>
        <dbReference type="Proteomes" id="UP000472262"/>
    </source>
</evidence>
<dbReference type="GO" id="GO:0042383">
    <property type="term" value="C:sarcolemma"/>
    <property type="evidence" value="ECO:0007669"/>
    <property type="project" value="UniProtKB-SubCell"/>
</dbReference>
<proteinExistence type="predicted"/>
<evidence type="ECO:0000256" key="4">
    <source>
        <dbReference type="ARBA" id="ARBA00022475"/>
    </source>
</evidence>
<keyword evidence="3 17" id="KW-0728">SH3 domain</keyword>
<dbReference type="PROSITE" id="PS00479">
    <property type="entry name" value="ZF_DAG_PE_1"/>
    <property type="match status" value="1"/>
</dbReference>
<evidence type="ECO:0000256" key="15">
    <source>
        <dbReference type="ARBA" id="ARBA00080966"/>
    </source>
</evidence>
<dbReference type="InParanoid" id="A0A672RAG4"/>
<evidence type="ECO:0000259" key="19">
    <source>
        <dbReference type="PROSITE" id="PS50081"/>
    </source>
</evidence>
<dbReference type="SMART" id="SM00326">
    <property type="entry name" value="SH3"/>
    <property type="match status" value="1"/>
</dbReference>
<evidence type="ECO:0000256" key="6">
    <source>
        <dbReference type="ARBA" id="ARBA00022553"/>
    </source>
</evidence>
<evidence type="ECO:0000256" key="16">
    <source>
        <dbReference type="ARBA" id="ARBA00082110"/>
    </source>
</evidence>
<dbReference type="PRINTS" id="PR00499">
    <property type="entry name" value="P67PHOX"/>
</dbReference>
<dbReference type="InterPro" id="IPR039688">
    <property type="entry name" value="STAC1/2/3"/>
</dbReference>
<dbReference type="Pfam" id="PF00018">
    <property type="entry name" value="SH3_1"/>
    <property type="match status" value="1"/>
</dbReference>
<dbReference type="InterPro" id="IPR001452">
    <property type="entry name" value="SH3_domain"/>
</dbReference>
<dbReference type="Pfam" id="PF16664">
    <property type="entry name" value="STAC2_u1"/>
    <property type="match status" value="1"/>
</dbReference>
<dbReference type="SMART" id="SM00109">
    <property type="entry name" value="C1"/>
    <property type="match status" value="1"/>
</dbReference>
<dbReference type="AlphaFoldDB" id="A0A672RAG4"/>
<dbReference type="FunFam" id="2.30.30.40:FF:000073">
    <property type="entry name" value="SH3 and cysteine-rich domain-containing protein 2"/>
    <property type="match status" value="1"/>
</dbReference>
<accession>A0A672RAG4</accession>
<dbReference type="InterPro" id="IPR036028">
    <property type="entry name" value="SH3-like_dom_sf"/>
</dbReference>
<keyword evidence="9" id="KW-0863">Zinc-finger</keyword>
<keyword evidence="8" id="KW-0677">Repeat</keyword>
<feature type="domain" description="SH3" evidence="18">
    <location>
        <begin position="281"/>
        <end position="340"/>
    </location>
</feature>
<evidence type="ECO:0000256" key="5">
    <source>
        <dbReference type="ARBA" id="ARBA00022490"/>
    </source>
</evidence>
<evidence type="ECO:0000256" key="7">
    <source>
        <dbReference type="ARBA" id="ARBA00022723"/>
    </source>
</evidence>
<dbReference type="PROSITE" id="PS50081">
    <property type="entry name" value="ZF_DAG_PE_2"/>
    <property type="match status" value="1"/>
</dbReference>
<dbReference type="Pfam" id="PF00130">
    <property type="entry name" value="C1_1"/>
    <property type="match status" value="1"/>
</dbReference>
<dbReference type="GO" id="GO:0003009">
    <property type="term" value="P:skeletal muscle contraction"/>
    <property type="evidence" value="ECO:0007669"/>
    <property type="project" value="TreeGrafter"/>
</dbReference>
<evidence type="ECO:0000256" key="2">
    <source>
        <dbReference type="ARBA" id="ARBA00004514"/>
    </source>
</evidence>
<dbReference type="InterPro" id="IPR002219">
    <property type="entry name" value="PKC_DAG/PE"/>
</dbReference>
<dbReference type="InterPro" id="IPR046349">
    <property type="entry name" value="C1-like_sf"/>
</dbReference>
<keyword evidence="11" id="KW-0472">Membrane</keyword>
<reference evidence="20" key="2">
    <citation type="submission" date="2025-09" db="UniProtKB">
        <authorList>
            <consortium name="Ensembl"/>
        </authorList>
    </citation>
    <scope>IDENTIFICATION</scope>
</reference>
<dbReference type="PANTHER" id="PTHR15135:SF5">
    <property type="entry name" value="SH3 AND CYSTEINE-RICH DOMAIN-CONTAINING PROTEIN 2"/>
    <property type="match status" value="1"/>
</dbReference>
<evidence type="ECO:0000259" key="18">
    <source>
        <dbReference type="PROSITE" id="PS50002"/>
    </source>
</evidence>
<evidence type="ECO:0000256" key="13">
    <source>
        <dbReference type="ARBA" id="ARBA00065718"/>
    </source>
</evidence>
<comment type="function">
    <text evidence="12">Plays a redundant role in promoting the expression of calcium channel CACNA1S at the cell membrane, and thereby contributes to increased channel activity. Slows down the inactivation rate of the calcium channel CACNA1C.</text>
</comment>
<dbReference type="Proteomes" id="UP000472262">
    <property type="component" value="Unassembled WGS sequence"/>
</dbReference>
<dbReference type="SUPFAM" id="SSF50044">
    <property type="entry name" value="SH3-domain"/>
    <property type="match status" value="1"/>
</dbReference>
<dbReference type="PRINTS" id="PR00452">
    <property type="entry name" value="SH3DOMAIN"/>
</dbReference>
<keyword evidence="6" id="KW-0597">Phosphoprotein</keyword>
<evidence type="ECO:0000313" key="20">
    <source>
        <dbReference type="Ensembl" id="ENSSGRP00000085563.1"/>
    </source>
</evidence>